<feature type="domain" description="SAF" evidence="5">
    <location>
        <begin position="29"/>
        <end position="92"/>
    </location>
</feature>
<dbReference type="InterPro" id="IPR013974">
    <property type="entry name" value="SAF"/>
</dbReference>
<evidence type="ECO:0000256" key="3">
    <source>
        <dbReference type="ARBA" id="ARBA00022764"/>
    </source>
</evidence>
<dbReference type="PROSITE" id="PS51257">
    <property type="entry name" value="PROKAR_LIPOPROTEIN"/>
    <property type="match status" value="1"/>
</dbReference>
<dbReference type="Proteomes" id="UP001589755">
    <property type="component" value="Unassembled WGS sequence"/>
</dbReference>
<evidence type="ECO:0000256" key="1">
    <source>
        <dbReference type="ARBA" id="ARBA00004418"/>
    </source>
</evidence>
<dbReference type="EMBL" id="JBHLXD010000017">
    <property type="protein sequence ID" value="MFC0209044.1"/>
    <property type="molecule type" value="Genomic_DNA"/>
</dbReference>
<dbReference type="Gene3D" id="2.30.30.760">
    <property type="match status" value="1"/>
</dbReference>
<accession>A0ABV6D8S7</accession>
<feature type="chain" id="PRO_5045002015" description="Flagella basal body P-ring formation protein FlgA" evidence="4">
    <location>
        <begin position="28"/>
        <end position="156"/>
    </location>
</feature>
<dbReference type="SMART" id="SM00858">
    <property type="entry name" value="SAF"/>
    <property type="match status" value="1"/>
</dbReference>
<dbReference type="InterPro" id="IPR017585">
    <property type="entry name" value="SAF_FlgA"/>
</dbReference>
<gene>
    <name evidence="6" type="primary">flgA</name>
    <name evidence="6" type="ORF">ACFFJ2_11615</name>
</gene>
<comment type="subcellular location">
    <subcellularLocation>
        <location evidence="1 4">Periplasm</location>
    </subcellularLocation>
</comment>
<evidence type="ECO:0000313" key="6">
    <source>
        <dbReference type="EMBL" id="MFC0209044.1"/>
    </source>
</evidence>
<dbReference type="CDD" id="cd11614">
    <property type="entry name" value="SAF_CpaB_FlgA_like"/>
    <property type="match status" value="1"/>
</dbReference>
<dbReference type="RefSeq" id="WP_261519405.1">
    <property type="nucleotide sequence ID" value="NZ_JAODNW010000003.1"/>
</dbReference>
<keyword evidence="3 4" id="KW-0574">Periplasm</keyword>
<comment type="similarity">
    <text evidence="4">Belongs to the FlgA family.</text>
</comment>
<dbReference type="PANTHER" id="PTHR36307">
    <property type="entry name" value="FLAGELLA BASAL BODY P-RING FORMATION PROTEIN FLGA"/>
    <property type="match status" value="1"/>
</dbReference>
<reference evidence="6 7" key="1">
    <citation type="submission" date="2024-09" db="EMBL/GenBank/DDBJ databases">
        <authorList>
            <person name="Sun Q."/>
            <person name="Mori K."/>
        </authorList>
    </citation>
    <scope>NUCLEOTIDE SEQUENCE [LARGE SCALE GENOMIC DNA]</scope>
    <source>
        <strain evidence="6 7">CCM 8543</strain>
    </source>
</reference>
<evidence type="ECO:0000259" key="5">
    <source>
        <dbReference type="SMART" id="SM00858"/>
    </source>
</evidence>
<dbReference type="Pfam" id="PF13144">
    <property type="entry name" value="ChapFlgA"/>
    <property type="match status" value="1"/>
</dbReference>
<evidence type="ECO:0000313" key="7">
    <source>
        <dbReference type="Proteomes" id="UP001589755"/>
    </source>
</evidence>
<keyword evidence="4" id="KW-1005">Bacterial flagellum biogenesis</keyword>
<keyword evidence="6" id="KW-0966">Cell projection</keyword>
<dbReference type="InterPro" id="IPR039246">
    <property type="entry name" value="Flagellar_FlgA"/>
</dbReference>
<keyword evidence="2 4" id="KW-0732">Signal</keyword>
<comment type="caution">
    <text evidence="6">The sequence shown here is derived from an EMBL/GenBank/DDBJ whole genome shotgun (WGS) entry which is preliminary data.</text>
</comment>
<comment type="function">
    <text evidence="4">Involved in the assembly process of the P-ring formation. It may associate with FlgF on the rod constituting a structure essential for the P-ring assembly or may act as a modulator protein for the P-ring assembly.</text>
</comment>
<evidence type="ECO:0000256" key="4">
    <source>
        <dbReference type="RuleBase" id="RU362063"/>
    </source>
</evidence>
<keyword evidence="7" id="KW-1185">Reference proteome</keyword>
<feature type="signal peptide" evidence="4">
    <location>
        <begin position="1"/>
        <end position="27"/>
    </location>
</feature>
<dbReference type="NCBIfam" id="TIGR03170">
    <property type="entry name" value="flgA_cterm"/>
    <property type="match status" value="1"/>
</dbReference>
<evidence type="ECO:0000256" key="2">
    <source>
        <dbReference type="ARBA" id="ARBA00022729"/>
    </source>
</evidence>
<organism evidence="6 7">
    <name type="scientific">Chelativorans intermedius</name>
    <dbReference type="NCBI Taxonomy" id="515947"/>
    <lineage>
        <taxon>Bacteria</taxon>
        <taxon>Pseudomonadati</taxon>
        <taxon>Pseudomonadota</taxon>
        <taxon>Alphaproteobacteria</taxon>
        <taxon>Hyphomicrobiales</taxon>
        <taxon>Phyllobacteriaceae</taxon>
        <taxon>Chelativorans</taxon>
    </lineage>
</organism>
<dbReference type="PANTHER" id="PTHR36307:SF1">
    <property type="entry name" value="FLAGELLA BASAL BODY P-RING FORMATION PROTEIN FLGA"/>
    <property type="match status" value="1"/>
</dbReference>
<keyword evidence="6" id="KW-0969">Cilium</keyword>
<sequence length="156" mass="16288">MSGFPGRRVLLAGLLATLACAPLPAVAQDMVVVPVRVIYPGETVTAEALREVVLRRPQRHMAEVARGPEELDGKVARRTLLPGRLVPLSSVREPYLVEQGTAVTVVFTAGALTISLVAVPLQSGAAGDLIRLRNLDSGAVITGTVMSDGTVRVGAS</sequence>
<name>A0ABV6D8S7_9HYPH</name>
<keyword evidence="6" id="KW-0282">Flagellum</keyword>
<protein>
    <recommendedName>
        <fullName evidence="4">Flagella basal body P-ring formation protein FlgA</fullName>
    </recommendedName>
</protein>
<proteinExistence type="inferred from homology"/>